<protein>
    <submittedName>
        <fullName evidence="1">Uncharacterized protein</fullName>
    </submittedName>
</protein>
<dbReference type="AlphaFoldDB" id="A0AAU6WU12"/>
<evidence type="ECO:0000313" key="1">
    <source>
        <dbReference type="EMBL" id="XAO76064.1"/>
    </source>
</evidence>
<gene>
    <name evidence="1" type="ORF">AAFP95_09795</name>
</gene>
<reference evidence="1 2" key="1">
    <citation type="submission" date="2024-04" db="EMBL/GenBank/DDBJ databases">
        <title>Genome sequencing and assembly of rice foliar adapted Chryseobacterium endophyticum OsEnb-ALM-A6.</title>
        <authorList>
            <person name="Kumar S."/>
            <person name="Javed M."/>
            <person name="Chouhan V."/>
            <person name="Charishma K."/>
            <person name="Patel A."/>
            <person name="Kumar M."/>
            <person name="Sahu K.P."/>
            <person name="Kumar A."/>
        </authorList>
    </citation>
    <scope>NUCLEOTIDE SEQUENCE [LARGE SCALE GENOMIC DNA]</scope>
    <source>
        <strain evidence="1 2">OsEnb-ALM-A6</strain>
    </source>
</reference>
<name>A0AAU6WU12_9FLAO</name>
<organism evidence="1 2">
    <name type="scientific">Chryseobacterium endophyticum</name>
    <dbReference type="NCBI Taxonomy" id="1854762"/>
    <lineage>
        <taxon>Bacteria</taxon>
        <taxon>Pseudomonadati</taxon>
        <taxon>Bacteroidota</taxon>
        <taxon>Flavobacteriia</taxon>
        <taxon>Flavobacteriales</taxon>
        <taxon>Weeksellaceae</taxon>
        <taxon>Chryseobacterium group</taxon>
        <taxon>Chryseobacterium</taxon>
    </lineage>
</organism>
<evidence type="ECO:0000313" key="2">
    <source>
        <dbReference type="Proteomes" id="UP001463665"/>
    </source>
</evidence>
<dbReference type="RefSeq" id="WP_345767537.1">
    <property type="nucleotide sequence ID" value="NZ_CP154834.1"/>
</dbReference>
<keyword evidence="2" id="KW-1185">Reference proteome</keyword>
<dbReference type="Proteomes" id="UP001463665">
    <property type="component" value="Chromosome"/>
</dbReference>
<dbReference type="EMBL" id="CP154834">
    <property type="protein sequence ID" value="XAO76064.1"/>
    <property type="molecule type" value="Genomic_DNA"/>
</dbReference>
<proteinExistence type="predicted"/>
<accession>A0AAU6WU12</accession>
<sequence>MSEKKLKITTTENREIRVSDGETFAVDFIKLGSYNYLSLKDLPRIQGESDRDYNFRQVLQARNDYKAAAEFLIENHPDFFK</sequence>